<accession>A0A5N5FT03</accession>
<reference evidence="1 2" key="1">
    <citation type="submission" date="2019-09" db="EMBL/GenBank/DDBJ databases">
        <authorList>
            <person name="Ou C."/>
        </authorList>
    </citation>
    <scope>NUCLEOTIDE SEQUENCE [LARGE SCALE GENOMIC DNA]</scope>
    <source>
        <strain evidence="1">S2</strain>
        <tissue evidence="1">Leaf</tissue>
    </source>
</reference>
<evidence type="ECO:0000313" key="2">
    <source>
        <dbReference type="Proteomes" id="UP000327157"/>
    </source>
</evidence>
<protein>
    <submittedName>
        <fullName evidence="1">Protein TPX2</fullName>
    </submittedName>
</protein>
<sequence length="87" mass="10482">MYLFSTPHFFDFIKDESEAESAIERSSLLAAWPFTKRWWACDWRFDSEMEDLNYAEFEVERYLLRLESHLLLLLECLKPIKIKTTGI</sequence>
<dbReference type="Proteomes" id="UP000327157">
    <property type="component" value="Unassembled WGS sequence"/>
</dbReference>
<evidence type="ECO:0000313" key="1">
    <source>
        <dbReference type="EMBL" id="KAB2604741.1"/>
    </source>
</evidence>
<gene>
    <name evidence="1" type="ORF">D8674_040890</name>
</gene>
<name>A0A5N5FT03_9ROSA</name>
<reference evidence="1 2" key="2">
    <citation type="submission" date="2019-11" db="EMBL/GenBank/DDBJ databases">
        <title>A de novo genome assembly of a pear dwarfing rootstock.</title>
        <authorList>
            <person name="Wang F."/>
            <person name="Wang J."/>
            <person name="Li S."/>
            <person name="Zhang Y."/>
            <person name="Fang M."/>
            <person name="Ma L."/>
            <person name="Zhao Y."/>
            <person name="Jiang S."/>
        </authorList>
    </citation>
    <scope>NUCLEOTIDE SEQUENCE [LARGE SCALE GENOMIC DNA]</scope>
    <source>
        <strain evidence="1">S2</strain>
        <tissue evidence="1">Leaf</tissue>
    </source>
</reference>
<proteinExistence type="predicted"/>
<organism evidence="1 2">
    <name type="scientific">Pyrus ussuriensis x Pyrus communis</name>
    <dbReference type="NCBI Taxonomy" id="2448454"/>
    <lineage>
        <taxon>Eukaryota</taxon>
        <taxon>Viridiplantae</taxon>
        <taxon>Streptophyta</taxon>
        <taxon>Embryophyta</taxon>
        <taxon>Tracheophyta</taxon>
        <taxon>Spermatophyta</taxon>
        <taxon>Magnoliopsida</taxon>
        <taxon>eudicotyledons</taxon>
        <taxon>Gunneridae</taxon>
        <taxon>Pentapetalae</taxon>
        <taxon>rosids</taxon>
        <taxon>fabids</taxon>
        <taxon>Rosales</taxon>
        <taxon>Rosaceae</taxon>
        <taxon>Amygdaloideae</taxon>
        <taxon>Maleae</taxon>
        <taxon>Pyrus</taxon>
    </lineage>
</organism>
<dbReference type="AlphaFoldDB" id="A0A5N5FT03"/>
<dbReference type="EMBL" id="SMOL01000587">
    <property type="protein sequence ID" value="KAB2604741.1"/>
    <property type="molecule type" value="Genomic_DNA"/>
</dbReference>
<comment type="caution">
    <text evidence="1">The sequence shown here is derived from an EMBL/GenBank/DDBJ whole genome shotgun (WGS) entry which is preliminary data.</text>
</comment>
<keyword evidence="2" id="KW-1185">Reference proteome</keyword>